<evidence type="ECO:0000256" key="1">
    <source>
        <dbReference type="ARBA" id="ARBA00004141"/>
    </source>
</evidence>
<dbReference type="CDD" id="cd15904">
    <property type="entry name" value="TSPO_MBR"/>
    <property type="match status" value="1"/>
</dbReference>
<keyword evidence="4 7" id="KW-1133">Transmembrane helix</keyword>
<dbReference type="PANTHER" id="PTHR10057:SF0">
    <property type="entry name" value="TRANSLOCATOR PROTEIN"/>
    <property type="match status" value="1"/>
</dbReference>
<reference evidence="8 9" key="1">
    <citation type="submission" date="2018-04" db="EMBL/GenBank/DDBJ databases">
        <title>Genomic Encyclopedia of Type Strains, Phase III (KMG-III): the genomes of soil and plant-associated and newly described type strains.</title>
        <authorList>
            <person name="Whitman W."/>
        </authorList>
    </citation>
    <scope>NUCLEOTIDE SEQUENCE [LARGE SCALE GENOMIC DNA]</scope>
    <source>
        <strain evidence="8 9">MA101b</strain>
    </source>
</reference>
<comment type="caution">
    <text evidence="8">The sequence shown here is derived from an EMBL/GenBank/DDBJ whole genome shotgun (WGS) entry which is preliminary data.</text>
</comment>
<evidence type="ECO:0000256" key="2">
    <source>
        <dbReference type="ARBA" id="ARBA00007524"/>
    </source>
</evidence>
<evidence type="ECO:0000256" key="4">
    <source>
        <dbReference type="ARBA" id="ARBA00022989"/>
    </source>
</evidence>
<dbReference type="EMBL" id="QAOG01000002">
    <property type="protein sequence ID" value="PTQ60857.1"/>
    <property type="molecule type" value="Genomic_DNA"/>
</dbReference>
<gene>
    <name evidence="8" type="ORF">C8J26_1172</name>
</gene>
<dbReference type="Proteomes" id="UP000244189">
    <property type="component" value="Unassembled WGS sequence"/>
</dbReference>
<keyword evidence="3 7" id="KW-0812">Transmembrane</keyword>
<accession>A0A2T5GNH1</accession>
<protein>
    <submittedName>
        <fullName evidence="8">TspO/MBR related protein</fullName>
    </submittedName>
</protein>
<feature type="transmembrane region" description="Helical" evidence="7">
    <location>
        <begin position="143"/>
        <end position="163"/>
    </location>
</feature>
<dbReference type="InterPro" id="IPR004307">
    <property type="entry name" value="TspO_MBR"/>
</dbReference>
<feature type="transmembrane region" description="Helical" evidence="7">
    <location>
        <begin position="169"/>
        <end position="190"/>
    </location>
</feature>
<feature type="compositionally biased region" description="Basic and acidic residues" evidence="6">
    <location>
        <begin position="23"/>
        <end position="33"/>
    </location>
</feature>
<feature type="region of interest" description="Disordered" evidence="6">
    <location>
        <begin position="1"/>
        <end position="33"/>
    </location>
</feature>
<organism evidence="8 9">
    <name type="scientific">Sphingomonas aurantiaca</name>
    <dbReference type="NCBI Taxonomy" id="185949"/>
    <lineage>
        <taxon>Bacteria</taxon>
        <taxon>Pseudomonadati</taxon>
        <taxon>Pseudomonadota</taxon>
        <taxon>Alphaproteobacteria</taxon>
        <taxon>Sphingomonadales</taxon>
        <taxon>Sphingomonadaceae</taxon>
        <taxon>Sphingomonas</taxon>
    </lineage>
</organism>
<dbReference type="Pfam" id="PF03073">
    <property type="entry name" value="TspO_MBR"/>
    <property type="match status" value="1"/>
</dbReference>
<evidence type="ECO:0000313" key="8">
    <source>
        <dbReference type="EMBL" id="PTQ60857.1"/>
    </source>
</evidence>
<evidence type="ECO:0000256" key="7">
    <source>
        <dbReference type="SAM" id="Phobius"/>
    </source>
</evidence>
<comment type="similarity">
    <text evidence="2">Belongs to the TspO/BZRP family.</text>
</comment>
<keyword evidence="9" id="KW-1185">Reference proteome</keyword>
<dbReference type="PANTHER" id="PTHR10057">
    <property type="entry name" value="PERIPHERAL-TYPE BENZODIAZEPINE RECEPTOR"/>
    <property type="match status" value="1"/>
</dbReference>
<evidence type="ECO:0000313" key="9">
    <source>
        <dbReference type="Proteomes" id="UP000244189"/>
    </source>
</evidence>
<name>A0A2T5GNH1_9SPHN</name>
<sequence>MPDKDHGMPTSPLTRASLPGAPETDRLREGPVREGLSRPVAALIVAGVLGTSAVLGRRNAPDPSHPKTRRWYKRLDKPDFTPPDRVFGAVWPVLETGLAVGGYRLMRAPAGPSRNAAVGLWLLNTAMVGGWTELFFRKRALETSAVAAGAMVVTGAAYVATAAKVDRPAAGLGVPFVGWLAFATVLAAGISRRNESRR</sequence>
<dbReference type="AlphaFoldDB" id="A0A2T5GNH1"/>
<keyword evidence="5 7" id="KW-0472">Membrane</keyword>
<dbReference type="GO" id="GO:0016020">
    <property type="term" value="C:membrane"/>
    <property type="evidence" value="ECO:0007669"/>
    <property type="project" value="UniProtKB-SubCell"/>
</dbReference>
<dbReference type="GO" id="GO:0033013">
    <property type="term" value="P:tetrapyrrole metabolic process"/>
    <property type="evidence" value="ECO:0007669"/>
    <property type="project" value="UniProtKB-ARBA"/>
</dbReference>
<dbReference type="InterPro" id="IPR038330">
    <property type="entry name" value="TspO/MBR-related_sf"/>
</dbReference>
<dbReference type="FunFam" id="1.20.1260.100:FF:000001">
    <property type="entry name" value="translocator protein 2"/>
    <property type="match status" value="1"/>
</dbReference>
<comment type="subcellular location">
    <subcellularLocation>
        <location evidence="1">Membrane</location>
        <topology evidence="1">Multi-pass membrane protein</topology>
    </subcellularLocation>
</comment>
<evidence type="ECO:0000256" key="3">
    <source>
        <dbReference type="ARBA" id="ARBA00022692"/>
    </source>
</evidence>
<evidence type="ECO:0000256" key="6">
    <source>
        <dbReference type="SAM" id="MobiDB-lite"/>
    </source>
</evidence>
<proteinExistence type="inferred from homology"/>
<dbReference type="Gene3D" id="1.20.1260.100">
    <property type="entry name" value="TspO/MBR protein"/>
    <property type="match status" value="1"/>
</dbReference>
<evidence type="ECO:0000256" key="5">
    <source>
        <dbReference type="ARBA" id="ARBA00023136"/>
    </source>
</evidence>